<keyword evidence="1" id="KW-0472">Membrane</keyword>
<dbReference type="InterPro" id="IPR036259">
    <property type="entry name" value="MFS_trans_sf"/>
</dbReference>
<feature type="transmembrane region" description="Helical" evidence="1">
    <location>
        <begin position="29"/>
        <end position="49"/>
    </location>
</feature>
<evidence type="ECO:0000313" key="3">
    <source>
        <dbReference type="Proteomes" id="UP001626550"/>
    </source>
</evidence>
<dbReference type="SUPFAM" id="SSF103473">
    <property type="entry name" value="MFS general substrate transporter"/>
    <property type="match status" value="1"/>
</dbReference>
<gene>
    <name evidence="2" type="ORF">Ciccas_006747</name>
</gene>
<dbReference type="Pfam" id="PF07690">
    <property type="entry name" value="MFS_1"/>
    <property type="match status" value="1"/>
</dbReference>
<feature type="transmembrane region" description="Helical" evidence="1">
    <location>
        <begin position="344"/>
        <end position="363"/>
    </location>
</feature>
<keyword evidence="1" id="KW-1133">Transmembrane helix</keyword>
<organism evidence="2 3">
    <name type="scientific">Cichlidogyrus casuarinus</name>
    <dbReference type="NCBI Taxonomy" id="1844966"/>
    <lineage>
        <taxon>Eukaryota</taxon>
        <taxon>Metazoa</taxon>
        <taxon>Spiralia</taxon>
        <taxon>Lophotrochozoa</taxon>
        <taxon>Platyhelminthes</taxon>
        <taxon>Monogenea</taxon>
        <taxon>Monopisthocotylea</taxon>
        <taxon>Dactylogyridea</taxon>
        <taxon>Ancyrocephalidae</taxon>
        <taxon>Cichlidogyrus</taxon>
    </lineage>
</organism>
<accession>A0ABD2Q4Y3</accession>
<feature type="transmembrane region" description="Helical" evidence="1">
    <location>
        <begin position="285"/>
        <end position="304"/>
    </location>
</feature>
<dbReference type="PANTHER" id="PTHR11360">
    <property type="entry name" value="MONOCARBOXYLATE TRANSPORTER"/>
    <property type="match status" value="1"/>
</dbReference>
<feature type="transmembrane region" description="Helical" evidence="1">
    <location>
        <begin position="104"/>
        <end position="126"/>
    </location>
</feature>
<comment type="caution">
    <text evidence="2">The sequence shown here is derived from an EMBL/GenBank/DDBJ whole genome shotgun (WGS) entry which is preliminary data.</text>
</comment>
<protein>
    <submittedName>
        <fullName evidence="2">Uncharacterized protein</fullName>
    </submittedName>
</protein>
<keyword evidence="3" id="KW-1185">Reference proteome</keyword>
<keyword evidence="1" id="KW-0812">Transmembrane</keyword>
<dbReference type="EMBL" id="JBJKFK010000943">
    <property type="protein sequence ID" value="KAL3314634.1"/>
    <property type="molecule type" value="Genomic_DNA"/>
</dbReference>
<dbReference type="AlphaFoldDB" id="A0ABD2Q4Y3"/>
<feature type="transmembrane region" description="Helical" evidence="1">
    <location>
        <begin position="69"/>
        <end position="92"/>
    </location>
</feature>
<reference evidence="2 3" key="1">
    <citation type="submission" date="2024-11" db="EMBL/GenBank/DDBJ databases">
        <title>Adaptive evolution of stress response genes in parasites aligns with host niche diversity.</title>
        <authorList>
            <person name="Hahn C."/>
            <person name="Resl P."/>
        </authorList>
    </citation>
    <scope>NUCLEOTIDE SEQUENCE [LARGE SCALE GENOMIC DNA]</scope>
    <source>
        <strain evidence="2">EGGRZ-B1_66</strain>
        <tissue evidence="2">Body</tissue>
    </source>
</reference>
<feature type="transmembrane region" description="Helical" evidence="1">
    <location>
        <begin position="310"/>
        <end position="332"/>
    </location>
</feature>
<dbReference type="PANTHER" id="PTHR11360:SF303">
    <property type="entry name" value="MAJOR FACILITATOR SUPERFAMILY (MFS) PROFILE DOMAIN-CONTAINING PROTEIN"/>
    <property type="match status" value="1"/>
</dbReference>
<dbReference type="Gene3D" id="1.20.1250.20">
    <property type="entry name" value="MFS general substrate transporter like domains"/>
    <property type="match status" value="1"/>
</dbReference>
<evidence type="ECO:0000256" key="1">
    <source>
        <dbReference type="SAM" id="Phobius"/>
    </source>
</evidence>
<dbReference type="InterPro" id="IPR011701">
    <property type="entry name" value="MFS"/>
</dbReference>
<evidence type="ECO:0000313" key="2">
    <source>
        <dbReference type="EMBL" id="KAL3314634.1"/>
    </source>
</evidence>
<dbReference type="InterPro" id="IPR050327">
    <property type="entry name" value="Proton-linked_MCT"/>
</dbReference>
<name>A0ABD2Q4Y3_9PLAT</name>
<proteinExistence type="predicted"/>
<dbReference type="Proteomes" id="UP001626550">
    <property type="component" value="Unassembled WGS sequence"/>
</dbReference>
<feature type="transmembrane region" description="Helical" evidence="1">
    <location>
        <begin position="217"/>
        <end position="239"/>
    </location>
</feature>
<sequence>MKNCFSKVRAYFDGRYIPREKVVDKPYSVYLGFLTSIARMLIGGPYFIYPLLFEDLRQELNITVAQFAWMVPSYQLMQSLFGIAAGMALLTCAKAASNIYNKNFPLFGTLIQTGSSFGTFIYPQIVGSLLSLYGWRVTLFGLGVINLHNFLPAAAFSTPSPEPPTPSPEPPTQVVPCVDSNDALYYLETQVDVEKTRQTALKRVTNKLSRLDLNLETVLVTLGNIFHGSTVSIVTSFMVPYASIFGIGEKGAVRIGMCLGCGNLLGRCLFGFLLKFVDGIKAVHIYVICCFITGVASFFLPTFVTNSYAMYAYAFLFGAGNVGPAGLALIAAEEIVGKEKMLNAYGATMFGNGLGFLLAPPVASRCSTTIIIFFSKL</sequence>